<dbReference type="Pfam" id="PF00085">
    <property type="entry name" value="Thioredoxin"/>
    <property type="match status" value="1"/>
</dbReference>
<dbReference type="Gene3D" id="3.40.30.10">
    <property type="entry name" value="Glutaredoxin"/>
    <property type="match status" value="1"/>
</dbReference>
<dbReference type="InterPro" id="IPR042418">
    <property type="entry name" value="TXNDC15"/>
</dbReference>
<dbReference type="Proteomes" id="UP000291343">
    <property type="component" value="Unassembled WGS sequence"/>
</dbReference>
<accession>A0A482XDB6</accession>
<protein>
    <recommendedName>
        <fullName evidence="3">Thioredoxin domain-containing protein</fullName>
    </recommendedName>
</protein>
<evidence type="ECO:0000313" key="4">
    <source>
        <dbReference type="EMBL" id="RZF43786.1"/>
    </source>
</evidence>
<organism evidence="4 5">
    <name type="scientific">Laodelphax striatellus</name>
    <name type="common">Small brown planthopper</name>
    <name type="synonym">Delphax striatella</name>
    <dbReference type="NCBI Taxonomy" id="195883"/>
    <lineage>
        <taxon>Eukaryota</taxon>
        <taxon>Metazoa</taxon>
        <taxon>Ecdysozoa</taxon>
        <taxon>Arthropoda</taxon>
        <taxon>Hexapoda</taxon>
        <taxon>Insecta</taxon>
        <taxon>Pterygota</taxon>
        <taxon>Neoptera</taxon>
        <taxon>Paraneoptera</taxon>
        <taxon>Hemiptera</taxon>
        <taxon>Auchenorrhyncha</taxon>
        <taxon>Fulgoroidea</taxon>
        <taxon>Delphacidae</taxon>
        <taxon>Criomorphinae</taxon>
        <taxon>Laodelphax</taxon>
    </lineage>
</organism>
<dbReference type="InterPro" id="IPR013766">
    <property type="entry name" value="Thioredoxin_domain"/>
</dbReference>
<dbReference type="PANTHER" id="PTHR14684:SF2">
    <property type="entry name" value="THIOREDOXIN DOMAIN-CONTAINING PROTEIN 15"/>
    <property type="match status" value="1"/>
</dbReference>
<feature type="transmembrane region" description="Helical" evidence="2">
    <location>
        <begin position="302"/>
        <end position="319"/>
    </location>
</feature>
<feature type="transmembrane region" description="Helical" evidence="2">
    <location>
        <begin position="7"/>
        <end position="27"/>
    </location>
</feature>
<dbReference type="OrthoDB" id="1899781at2759"/>
<keyword evidence="2" id="KW-0812">Transmembrane</keyword>
<evidence type="ECO:0000256" key="1">
    <source>
        <dbReference type="SAM" id="MobiDB-lite"/>
    </source>
</evidence>
<proteinExistence type="predicted"/>
<evidence type="ECO:0000256" key="2">
    <source>
        <dbReference type="SAM" id="Phobius"/>
    </source>
</evidence>
<dbReference type="SUPFAM" id="SSF52833">
    <property type="entry name" value="Thioredoxin-like"/>
    <property type="match status" value="1"/>
</dbReference>
<dbReference type="GO" id="GO:0005929">
    <property type="term" value="C:cilium"/>
    <property type="evidence" value="ECO:0007669"/>
    <property type="project" value="TreeGrafter"/>
</dbReference>
<dbReference type="AlphaFoldDB" id="A0A482XDB6"/>
<evidence type="ECO:0000313" key="5">
    <source>
        <dbReference type="Proteomes" id="UP000291343"/>
    </source>
</evidence>
<dbReference type="InParanoid" id="A0A482XDB6"/>
<evidence type="ECO:0000259" key="3">
    <source>
        <dbReference type="Pfam" id="PF00085"/>
    </source>
</evidence>
<dbReference type="InterPro" id="IPR036249">
    <property type="entry name" value="Thioredoxin-like_sf"/>
</dbReference>
<feature type="domain" description="Thioredoxin" evidence="3">
    <location>
        <begin position="185"/>
        <end position="259"/>
    </location>
</feature>
<keyword evidence="2" id="KW-0472">Membrane</keyword>
<dbReference type="STRING" id="195883.A0A482XDB6"/>
<keyword evidence="2" id="KW-1133">Transmembrane helix</keyword>
<feature type="compositionally biased region" description="Polar residues" evidence="1">
    <location>
        <begin position="115"/>
        <end position="128"/>
    </location>
</feature>
<dbReference type="EMBL" id="QKKF02012197">
    <property type="protein sequence ID" value="RZF43786.1"/>
    <property type="molecule type" value="Genomic_DNA"/>
</dbReference>
<dbReference type="PANTHER" id="PTHR14684">
    <property type="entry name" value="THIOREDOXIN DOMAIN-CONTAINING PROTEIN 15"/>
    <property type="match status" value="1"/>
</dbReference>
<name>A0A482XDB6_LAOST</name>
<keyword evidence="5" id="KW-1185">Reference proteome</keyword>
<feature type="region of interest" description="Disordered" evidence="1">
    <location>
        <begin position="87"/>
        <end position="128"/>
    </location>
</feature>
<sequence length="347" mass="38319">MKIKNSILIDLSFSIIFIFGIELVIGVEYGPQFEDVLPVEAKQAVTESKQNNDDGPTDVISLSNFIKEFHQSLSKDLYSLYSSVKSKIPPPTNEDSSVNTRRNESPTADPVTDEVVSSASNLTNESTNNTIVDKEGEKKSASSNFTLINCNTEKQHNSLTVELVNSTRLMNMLTTSPNITSKATKAECTVVLFFSRTCPFSCMAAPHFNALPRAFPTIKVAAIRVTAYQSVNTHYGIIGVPTVMLFHNGRAAAKFNDTEYTLEMFSRFITKTTGVKPEEKMFVTSADFGGPVPSVIAKETDYLLILSWIVIGAVLGVSFQKSRLYVAVMEAIQNTWREAEAHHPHVE</sequence>
<reference evidence="4 5" key="1">
    <citation type="journal article" date="2017" name="Gigascience">
        <title>Genome sequence of the small brown planthopper, Laodelphax striatellus.</title>
        <authorList>
            <person name="Zhu J."/>
            <person name="Jiang F."/>
            <person name="Wang X."/>
            <person name="Yang P."/>
            <person name="Bao Y."/>
            <person name="Zhao W."/>
            <person name="Wang W."/>
            <person name="Lu H."/>
            <person name="Wang Q."/>
            <person name="Cui N."/>
            <person name="Li J."/>
            <person name="Chen X."/>
            <person name="Luo L."/>
            <person name="Yu J."/>
            <person name="Kang L."/>
            <person name="Cui F."/>
        </authorList>
    </citation>
    <scope>NUCLEOTIDE SEQUENCE [LARGE SCALE GENOMIC DNA]</scope>
    <source>
        <strain evidence="4">Lst14</strain>
    </source>
</reference>
<dbReference type="GO" id="GO:0060271">
    <property type="term" value="P:cilium assembly"/>
    <property type="evidence" value="ECO:0007669"/>
    <property type="project" value="TreeGrafter"/>
</dbReference>
<gene>
    <name evidence="4" type="ORF">LSTR_LSTR006327</name>
</gene>
<comment type="caution">
    <text evidence="4">The sequence shown here is derived from an EMBL/GenBank/DDBJ whole genome shotgun (WGS) entry which is preliminary data.</text>
</comment>